<name>A0ABY4STM7_9CAUL</name>
<organism evidence="2 3">
    <name type="scientific">Brevundimonas albigilva</name>
    <dbReference type="NCBI Taxonomy" id="1312364"/>
    <lineage>
        <taxon>Bacteria</taxon>
        <taxon>Pseudomonadati</taxon>
        <taxon>Pseudomonadota</taxon>
        <taxon>Alphaproteobacteria</taxon>
        <taxon>Caulobacterales</taxon>
        <taxon>Caulobacteraceae</taxon>
        <taxon>Brevundimonas</taxon>
    </lineage>
</organism>
<keyword evidence="3" id="KW-1185">Reference proteome</keyword>
<dbReference type="Proteomes" id="UP001055429">
    <property type="component" value="Chromosome"/>
</dbReference>
<evidence type="ECO:0000313" key="2">
    <source>
        <dbReference type="EMBL" id="URI16030.1"/>
    </source>
</evidence>
<proteinExistence type="predicted"/>
<feature type="transmembrane region" description="Helical" evidence="1">
    <location>
        <begin position="35"/>
        <end position="53"/>
    </location>
</feature>
<dbReference type="RefSeq" id="WP_249751192.1">
    <property type="nucleotide sequence ID" value="NZ_CP097298.1"/>
</dbReference>
<feature type="transmembrane region" description="Helical" evidence="1">
    <location>
        <begin position="12"/>
        <end position="29"/>
    </location>
</feature>
<keyword evidence="1" id="KW-0472">Membrane</keyword>
<sequence length="63" mass="6809">MTSPIVKILLRSLVATLIFVVLYGIYMAIGRQPGIAGTLAVLAAFSFAANLMVERVFLSRPRA</sequence>
<reference evidence="2" key="1">
    <citation type="submission" date="2022-05" db="EMBL/GenBank/DDBJ databases">
        <title>Brevundimonas albigilva TT17 genome sequence.</title>
        <authorList>
            <person name="Lee K."/>
            <person name="Son H."/>
        </authorList>
    </citation>
    <scope>NUCLEOTIDE SEQUENCE</scope>
    <source>
        <strain evidence="2">TT17</strain>
    </source>
</reference>
<protein>
    <submittedName>
        <fullName evidence="2">Uncharacterized protein</fullName>
    </submittedName>
</protein>
<gene>
    <name evidence="2" type="ORF">M8231_03330</name>
</gene>
<accession>A0ABY4STM7</accession>
<evidence type="ECO:0000256" key="1">
    <source>
        <dbReference type="SAM" id="Phobius"/>
    </source>
</evidence>
<dbReference type="EMBL" id="CP097649">
    <property type="protein sequence ID" value="URI16030.1"/>
    <property type="molecule type" value="Genomic_DNA"/>
</dbReference>
<evidence type="ECO:0000313" key="3">
    <source>
        <dbReference type="Proteomes" id="UP001055429"/>
    </source>
</evidence>
<keyword evidence="1" id="KW-0812">Transmembrane</keyword>
<keyword evidence="1" id="KW-1133">Transmembrane helix</keyword>